<evidence type="ECO:0000313" key="1">
    <source>
        <dbReference type="EMBL" id="MEU7292384.1"/>
    </source>
</evidence>
<dbReference type="EMBL" id="JBEZAM010000003">
    <property type="protein sequence ID" value="MEU7292384.1"/>
    <property type="molecule type" value="Genomic_DNA"/>
</dbReference>
<proteinExistence type="predicted"/>
<sequence length="175" mass="18344">MSGITRRWAARIAGVAATATLVVGGTTGTSFAIENPPNVNLTANFAVVATTHPDTTGCNGYKVTGTGTATGNPSAGVWSQTEDACTATIPGKYEIKGTAMITEPDGDKFKISYHLTAPLTGDTMVYPTGTFSILRGEGLYEDATGSGTMKATVNLLDHDHVTANLSGYLRFYWQI</sequence>
<dbReference type="Proteomes" id="UP001551210">
    <property type="component" value="Unassembled WGS sequence"/>
</dbReference>
<keyword evidence="2" id="KW-1185">Reference proteome</keyword>
<accession>A0ABV3CQA2</accession>
<reference evidence="1 2" key="1">
    <citation type="submission" date="2024-06" db="EMBL/GenBank/DDBJ databases">
        <title>The Natural Products Discovery Center: Release of the First 8490 Sequenced Strains for Exploring Actinobacteria Biosynthetic Diversity.</title>
        <authorList>
            <person name="Kalkreuter E."/>
            <person name="Kautsar S.A."/>
            <person name="Yang D."/>
            <person name="Bader C.D."/>
            <person name="Teijaro C.N."/>
            <person name="Fluegel L."/>
            <person name="Davis C.M."/>
            <person name="Simpson J.R."/>
            <person name="Lauterbach L."/>
            <person name="Steele A.D."/>
            <person name="Gui C."/>
            <person name="Meng S."/>
            <person name="Li G."/>
            <person name="Viehrig K."/>
            <person name="Ye F."/>
            <person name="Su P."/>
            <person name="Kiefer A.F."/>
            <person name="Nichols A."/>
            <person name="Cepeda A.J."/>
            <person name="Yan W."/>
            <person name="Fan B."/>
            <person name="Jiang Y."/>
            <person name="Adhikari A."/>
            <person name="Zheng C.-J."/>
            <person name="Schuster L."/>
            <person name="Cowan T.M."/>
            <person name="Smanski M.J."/>
            <person name="Chevrette M.G."/>
            <person name="De Carvalho L.P.S."/>
            <person name="Shen B."/>
        </authorList>
    </citation>
    <scope>NUCLEOTIDE SEQUENCE [LARGE SCALE GENOMIC DNA]</scope>
    <source>
        <strain evidence="1 2">NPDC045705</strain>
    </source>
</reference>
<comment type="caution">
    <text evidence="1">The sequence shown here is derived from an EMBL/GenBank/DDBJ whole genome shotgun (WGS) entry which is preliminary data.</text>
</comment>
<dbReference type="RefSeq" id="WP_359204377.1">
    <property type="nucleotide sequence ID" value="NZ_JBEZAM010000003.1"/>
</dbReference>
<organism evidence="1 2">
    <name type="scientific">Streptomyces exfoliatus</name>
    <name type="common">Streptomyces hydrogenans</name>
    <dbReference type="NCBI Taxonomy" id="1905"/>
    <lineage>
        <taxon>Bacteria</taxon>
        <taxon>Bacillati</taxon>
        <taxon>Actinomycetota</taxon>
        <taxon>Actinomycetes</taxon>
        <taxon>Kitasatosporales</taxon>
        <taxon>Streptomycetaceae</taxon>
        <taxon>Streptomyces</taxon>
    </lineage>
</organism>
<name>A0ABV3CQA2_STREX</name>
<evidence type="ECO:0000313" key="2">
    <source>
        <dbReference type="Proteomes" id="UP001551210"/>
    </source>
</evidence>
<protein>
    <submittedName>
        <fullName evidence="1">Uncharacterized protein</fullName>
    </submittedName>
</protein>
<gene>
    <name evidence="1" type="ORF">AB0A76_04130</name>
</gene>